<dbReference type="Proteomes" id="UP001604277">
    <property type="component" value="Unassembled WGS sequence"/>
</dbReference>
<dbReference type="AlphaFoldDB" id="A0ABD1RK84"/>
<feature type="compositionally biased region" description="Basic and acidic residues" evidence="1">
    <location>
        <begin position="110"/>
        <end position="119"/>
    </location>
</feature>
<accession>A0ABD1RK84</accession>
<feature type="region of interest" description="Disordered" evidence="1">
    <location>
        <begin position="64"/>
        <end position="119"/>
    </location>
</feature>
<feature type="signal peptide" evidence="2">
    <location>
        <begin position="1"/>
        <end position="24"/>
    </location>
</feature>
<keyword evidence="2" id="KW-0732">Signal</keyword>
<organism evidence="3 4">
    <name type="scientific">Forsythia ovata</name>
    <dbReference type="NCBI Taxonomy" id="205694"/>
    <lineage>
        <taxon>Eukaryota</taxon>
        <taxon>Viridiplantae</taxon>
        <taxon>Streptophyta</taxon>
        <taxon>Embryophyta</taxon>
        <taxon>Tracheophyta</taxon>
        <taxon>Spermatophyta</taxon>
        <taxon>Magnoliopsida</taxon>
        <taxon>eudicotyledons</taxon>
        <taxon>Gunneridae</taxon>
        <taxon>Pentapetalae</taxon>
        <taxon>asterids</taxon>
        <taxon>lamiids</taxon>
        <taxon>Lamiales</taxon>
        <taxon>Oleaceae</taxon>
        <taxon>Forsythieae</taxon>
        <taxon>Forsythia</taxon>
    </lineage>
</organism>
<feature type="chain" id="PRO_5044882524" evidence="2">
    <location>
        <begin position="25"/>
        <end position="119"/>
    </location>
</feature>
<comment type="caution">
    <text evidence="3">The sequence shown here is derived from an EMBL/GenBank/DDBJ whole genome shotgun (WGS) entry which is preliminary data.</text>
</comment>
<evidence type="ECO:0000313" key="3">
    <source>
        <dbReference type="EMBL" id="KAL2488811.1"/>
    </source>
</evidence>
<sequence>MEKELPAAVVLVLKAIFAPEVTRAACFPGYSGMNCNCAVELKMCRNGITKLLEEDRNANAERFPIGVGANDSNGGEAAPSSTSRGGLSVGVTVEAGQRKQHRVVMSHSSVETRTHSYNT</sequence>
<reference evidence="4" key="1">
    <citation type="submission" date="2024-07" db="EMBL/GenBank/DDBJ databases">
        <title>Two chromosome-level genome assemblies of Korean endemic species Abeliophyllum distichum and Forsythia ovata (Oleaceae).</title>
        <authorList>
            <person name="Jang H."/>
        </authorList>
    </citation>
    <scope>NUCLEOTIDE SEQUENCE [LARGE SCALE GENOMIC DNA]</scope>
</reference>
<evidence type="ECO:0000256" key="2">
    <source>
        <dbReference type="SAM" id="SignalP"/>
    </source>
</evidence>
<proteinExistence type="predicted"/>
<keyword evidence="4" id="KW-1185">Reference proteome</keyword>
<evidence type="ECO:0000313" key="4">
    <source>
        <dbReference type="Proteomes" id="UP001604277"/>
    </source>
</evidence>
<dbReference type="EMBL" id="JBFOLJ010000012">
    <property type="protein sequence ID" value="KAL2488811.1"/>
    <property type="molecule type" value="Genomic_DNA"/>
</dbReference>
<name>A0ABD1RK84_9LAMI</name>
<gene>
    <name evidence="3" type="ORF">Fot_42103</name>
</gene>
<protein>
    <submittedName>
        <fullName evidence="3">Uncharacterized protein</fullName>
    </submittedName>
</protein>
<evidence type="ECO:0000256" key="1">
    <source>
        <dbReference type="SAM" id="MobiDB-lite"/>
    </source>
</evidence>